<reference evidence="1 2" key="1">
    <citation type="submission" date="2018-06" db="EMBL/GenBank/DDBJ databases">
        <authorList>
            <consortium name="Pathogen Informatics"/>
            <person name="Doyle S."/>
        </authorList>
    </citation>
    <scope>NUCLEOTIDE SEQUENCE [LARGE SCALE GENOMIC DNA]</scope>
    <source>
        <strain evidence="1 2">NCTC13832</strain>
    </source>
</reference>
<name>A0A380GV53_9STAP</name>
<evidence type="ECO:0000313" key="1">
    <source>
        <dbReference type="EMBL" id="SUM57644.1"/>
    </source>
</evidence>
<protein>
    <submittedName>
        <fullName evidence="1">Uncharacterized protein</fullName>
    </submittedName>
</protein>
<organism evidence="1 2">
    <name type="scientific">Staphylococcus microti</name>
    <dbReference type="NCBI Taxonomy" id="569857"/>
    <lineage>
        <taxon>Bacteria</taxon>
        <taxon>Bacillati</taxon>
        <taxon>Bacillota</taxon>
        <taxon>Bacilli</taxon>
        <taxon>Bacillales</taxon>
        <taxon>Staphylococcaceae</taxon>
        <taxon>Staphylococcus</taxon>
    </lineage>
</organism>
<proteinExistence type="predicted"/>
<accession>A0A380GV53</accession>
<dbReference type="Proteomes" id="UP000254100">
    <property type="component" value="Unassembled WGS sequence"/>
</dbReference>
<gene>
    <name evidence="1" type="ORF">NCTC13832_01330</name>
</gene>
<evidence type="ECO:0000313" key="2">
    <source>
        <dbReference type="Proteomes" id="UP000254100"/>
    </source>
</evidence>
<dbReference type="RefSeq" id="WP_240626974.1">
    <property type="nucleotide sequence ID" value="NZ_JXWY01000175.1"/>
</dbReference>
<sequence length="42" mass="5015">MRDIIKMFLEYPVFAVLIIPGTLKQLRLWHLGYISQKPNNKE</sequence>
<dbReference type="EMBL" id="UHDT01000001">
    <property type="protein sequence ID" value="SUM57644.1"/>
    <property type="molecule type" value="Genomic_DNA"/>
</dbReference>
<dbReference type="AlphaFoldDB" id="A0A380GV53"/>